<dbReference type="EMBL" id="JBFWIC010000003">
    <property type="protein sequence ID" value="MEZ0473751.1"/>
    <property type="molecule type" value="Genomic_DNA"/>
</dbReference>
<dbReference type="Gene3D" id="3.40.50.1220">
    <property type="entry name" value="TPP-binding domain"/>
    <property type="match status" value="1"/>
</dbReference>
<dbReference type="SUPFAM" id="SSF52467">
    <property type="entry name" value="DHS-like NAD/FAD-binding domain"/>
    <property type="match status" value="1"/>
</dbReference>
<evidence type="ECO:0000313" key="1">
    <source>
        <dbReference type="EMBL" id="MEZ0473751.1"/>
    </source>
</evidence>
<comment type="caution">
    <text evidence="1">The sequence shown here is derived from an EMBL/GenBank/DDBJ whole genome shotgun (WGS) entry which is preliminary data.</text>
</comment>
<dbReference type="Pfam" id="PF13289">
    <property type="entry name" value="SIR2_2"/>
    <property type="match status" value="1"/>
</dbReference>
<evidence type="ECO:0000313" key="2">
    <source>
        <dbReference type="Proteomes" id="UP001566331"/>
    </source>
</evidence>
<sequence length="1217" mass="137782">MRFFESGPDIPAELIVAQERGETLFVCGAGVSRTVDLPLFGELVERVYRRLGEDWTHHPAEREGMEKDGKLSGQYDRVLRCLERRLAASVAPRKQNMRARIRAAVRDELAPPEGADLSNHLALLNLSRDAQGRSRLLTTNFDTLFERTWLNEYGGTTSSYAGMALPRPMSEGFAGVLHLHGRLADPQVGAVETDLVLTSAEFGDAYLRSGWASRYVYDLARTHTLVLVGYQADDPPMRYLLEALEADRELYPDLRKVYAFGECSADDGDLMEALWRAKGIEPILYRVDNNDHAPLYATLREWKSYARDPTAWRRERLRVLLGEDPLPSSEEHTDRCLELLDRGDAGQLLGELSPDSAWLPVLVQRGAFRQQLPDVWIASRTDDPEMIRACAVLTPLDEQTRWRVERALEQTGDGLTAVRERAWRLLLSARAPASNPVFDGGWYDWQPLIRRGQTDFQARNVVADILTPRLKLGKPLWWQDEDDESPEALYKLVSVDLEPADHPPPSEILQVWPDTLEAGLALLGTLDRALIEALEQASDLEMTGGWDKPSRDIPSIAKHPQNTHRGGFRPIARALADLWQRIARHDSVRARPLIRHWRESPFLLLRRLYIFALADGTWPANDAAKAALALDDQDFWDDDVQVEVMRLLVERWIEFGEDERAALESRLREGVPESLFSDDATADEEQWESIVGKSIYRRLNRIASTGGELSDESRALLAEITARHPTWQPESGDRDDFSIWHESRFGPDGHPELLAGVDDDRLVQEAFRLQQERQYDEGDIWRVFCSADPERALRGLRHEGDAGRWDPDAWRYLLWAASEKGDAAFQYDLAELILRMPDATLKEILHAASSWLARRREALAQAGAEGEPRFLPVWDRLAELAYEDQDEAEAESGFDGDLISEALNRPGGDLASALLEALAATKPTDDSGLGDVLGPRFSRLAEARNRAGLLGRVYITRELAYMDAIDPDWTSEHLVPRLDWTYEEAAPLWQAYAAGRVGYARLFNALKPAMLQAFEHKSLSARELKGLFLKLFSVAVWHRKGKRAECVLTSAEVKRALAITPGEVRQDVAWRLWRMMGDENVADKAAHWHDLVKPLILEIWPLDARARGKGISEKLVLMTLECGDAFPDAVETILDFVVPYQLYSLSHSLRLENHHRALFQRYPDAFLKLADALIDPDVFPVPGDLPRFLEDCISLDPTLENDPVYIRLYGLRRQQNA</sequence>
<name>A0ABV4HPK3_9GAMM</name>
<gene>
    <name evidence="1" type="ORF">AB6713_03835</name>
</gene>
<organism evidence="1 2">
    <name type="scientific">Luteimonas salinilitoris</name>
    <dbReference type="NCBI Taxonomy" id="3237697"/>
    <lineage>
        <taxon>Bacteria</taxon>
        <taxon>Pseudomonadati</taxon>
        <taxon>Pseudomonadota</taxon>
        <taxon>Gammaproteobacteria</taxon>
        <taxon>Lysobacterales</taxon>
        <taxon>Lysobacteraceae</taxon>
        <taxon>Luteimonas</taxon>
    </lineage>
</organism>
<keyword evidence="2" id="KW-1185">Reference proteome</keyword>
<dbReference type="InterPro" id="IPR029035">
    <property type="entry name" value="DHS-like_NAD/FAD-binding_dom"/>
</dbReference>
<proteinExistence type="predicted"/>
<accession>A0ABV4HPK3</accession>
<dbReference type="RefSeq" id="WP_370562901.1">
    <property type="nucleotide sequence ID" value="NZ_JBFWIB010000002.1"/>
</dbReference>
<dbReference type="Proteomes" id="UP001566331">
    <property type="component" value="Unassembled WGS sequence"/>
</dbReference>
<reference evidence="1 2" key="1">
    <citation type="submission" date="2024-07" db="EMBL/GenBank/DDBJ databases">
        <title>Luteimonas salilacus sp. nov., isolated from the shore soil of Salt Lake in Tibet of China.</title>
        <authorList>
            <person name="Zhang X."/>
            <person name="Li A."/>
        </authorList>
    </citation>
    <scope>NUCLEOTIDE SEQUENCE [LARGE SCALE GENOMIC DNA]</scope>
    <source>
        <strain evidence="1 2">B3-2-R+30</strain>
    </source>
</reference>
<protein>
    <submittedName>
        <fullName evidence="1">SIR2 family protein</fullName>
    </submittedName>
</protein>